<comment type="subcellular location">
    <subcellularLocation>
        <location evidence="1">Nucleus</location>
    </subcellularLocation>
</comment>
<dbReference type="GO" id="GO:0003700">
    <property type="term" value="F:DNA-binding transcription factor activity"/>
    <property type="evidence" value="ECO:0007669"/>
    <property type="project" value="TreeGrafter"/>
</dbReference>
<dbReference type="SUPFAM" id="SSF47459">
    <property type="entry name" value="HLH, helix-loop-helix DNA-binding domain"/>
    <property type="match status" value="1"/>
</dbReference>
<keyword evidence="3" id="KW-0804">Transcription</keyword>
<dbReference type="GO" id="GO:0005634">
    <property type="term" value="C:nucleus"/>
    <property type="evidence" value="ECO:0007669"/>
    <property type="project" value="UniProtKB-SubCell"/>
</dbReference>
<sequence>MQMQHPSSQQQQQGLLEDLLTPITHSWTTFSDKDRAFCNGFGDITFTEEEDSYFSSTNTFLELISPSIQPTFPNHSSSYEQHIYEYRPKLVVPIQEGYPTMVEQDDDKINEEQQVVVSDNQIPDGFIGGEKKIIISKKVEGQPSKNLMAERRRRKRLNDRLSMLRSTVPKISKMDRTSILGDTIEYIKELLEKISTMKGQDMESDSNGLNLMGGLRHSIVNGAQAINQPKFEVERRSIDTHVQIRCLMKPGLLLSTLNVLEALGLDIQQCIISSFGDFTLQASCFEAPENLMTSSEEIKQILIRNASCGGRSL</sequence>
<evidence type="ECO:0000259" key="5">
    <source>
        <dbReference type="PROSITE" id="PS50888"/>
    </source>
</evidence>
<dbReference type="PANTHER" id="PTHR31945:SF157">
    <property type="entry name" value="MYC-TYPE, BASIC HELIX-LOOP-HELIX (BHLH) DOMAIN-CONTAINING PROTEIN-RELATED"/>
    <property type="match status" value="1"/>
</dbReference>
<dbReference type="EMBL" id="JBCNJP010000017">
    <property type="protein sequence ID" value="KAK9064921.1"/>
    <property type="molecule type" value="Genomic_DNA"/>
</dbReference>
<proteinExistence type="predicted"/>
<name>A0AAP0GX15_9ASTR</name>
<dbReference type="PROSITE" id="PS50888">
    <property type="entry name" value="BHLH"/>
    <property type="match status" value="1"/>
</dbReference>
<dbReference type="Gene3D" id="4.10.280.10">
    <property type="entry name" value="Helix-loop-helix DNA-binding domain"/>
    <property type="match status" value="1"/>
</dbReference>
<organism evidence="6 7">
    <name type="scientific">Deinandra increscens subsp. villosa</name>
    <dbReference type="NCBI Taxonomy" id="3103831"/>
    <lineage>
        <taxon>Eukaryota</taxon>
        <taxon>Viridiplantae</taxon>
        <taxon>Streptophyta</taxon>
        <taxon>Embryophyta</taxon>
        <taxon>Tracheophyta</taxon>
        <taxon>Spermatophyta</taxon>
        <taxon>Magnoliopsida</taxon>
        <taxon>eudicotyledons</taxon>
        <taxon>Gunneridae</taxon>
        <taxon>Pentapetalae</taxon>
        <taxon>asterids</taxon>
        <taxon>campanulids</taxon>
        <taxon>Asterales</taxon>
        <taxon>Asteraceae</taxon>
        <taxon>Asteroideae</taxon>
        <taxon>Heliantheae alliance</taxon>
        <taxon>Madieae</taxon>
        <taxon>Madiinae</taxon>
        <taxon>Deinandra</taxon>
    </lineage>
</organism>
<dbReference type="AlphaFoldDB" id="A0AAP0GX15"/>
<evidence type="ECO:0000313" key="6">
    <source>
        <dbReference type="EMBL" id="KAK9064921.1"/>
    </source>
</evidence>
<evidence type="ECO:0000256" key="1">
    <source>
        <dbReference type="ARBA" id="ARBA00004123"/>
    </source>
</evidence>
<dbReference type="InterPro" id="IPR036638">
    <property type="entry name" value="HLH_DNA-bd_sf"/>
</dbReference>
<evidence type="ECO:0000256" key="3">
    <source>
        <dbReference type="ARBA" id="ARBA00023163"/>
    </source>
</evidence>
<reference evidence="6 7" key="1">
    <citation type="submission" date="2024-04" db="EMBL/GenBank/DDBJ databases">
        <title>The reference genome of an endangered Asteraceae, Deinandra increscens subsp. villosa, native to the Central Coast of California.</title>
        <authorList>
            <person name="Guilliams M."/>
            <person name="Hasenstab-Lehman K."/>
            <person name="Meyer R."/>
            <person name="Mcevoy S."/>
        </authorList>
    </citation>
    <scope>NUCLEOTIDE SEQUENCE [LARGE SCALE GENOMIC DNA]</scope>
    <source>
        <tissue evidence="6">Leaf</tissue>
    </source>
</reference>
<evidence type="ECO:0000313" key="7">
    <source>
        <dbReference type="Proteomes" id="UP001408789"/>
    </source>
</evidence>
<accession>A0AAP0GX15</accession>
<keyword evidence="2" id="KW-0805">Transcription regulation</keyword>
<dbReference type="Pfam" id="PF00010">
    <property type="entry name" value="HLH"/>
    <property type="match status" value="1"/>
</dbReference>
<evidence type="ECO:0000256" key="2">
    <source>
        <dbReference type="ARBA" id="ARBA00023015"/>
    </source>
</evidence>
<protein>
    <recommendedName>
        <fullName evidence="5">BHLH domain-containing protein</fullName>
    </recommendedName>
</protein>
<dbReference type="Proteomes" id="UP001408789">
    <property type="component" value="Unassembled WGS sequence"/>
</dbReference>
<dbReference type="GO" id="GO:0046983">
    <property type="term" value="F:protein dimerization activity"/>
    <property type="evidence" value="ECO:0007669"/>
    <property type="project" value="InterPro"/>
</dbReference>
<evidence type="ECO:0000256" key="4">
    <source>
        <dbReference type="ARBA" id="ARBA00023242"/>
    </source>
</evidence>
<dbReference type="SMART" id="SM00353">
    <property type="entry name" value="HLH"/>
    <property type="match status" value="1"/>
</dbReference>
<dbReference type="InterPro" id="IPR011598">
    <property type="entry name" value="bHLH_dom"/>
</dbReference>
<feature type="domain" description="BHLH" evidence="5">
    <location>
        <begin position="141"/>
        <end position="190"/>
    </location>
</feature>
<keyword evidence="7" id="KW-1185">Reference proteome</keyword>
<gene>
    <name evidence="6" type="ORF">SSX86_016304</name>
</gene>
<dbReference type="InterPro" id="IPR054502">
    <property type="entry name" value="bHLH-TF_ACT-like_plant"/>
</dbReference>
<dbReference type="Pfam" id="PF22754">
    <property type="entry name" value="bHLH-TF_ACT-like_plant"/>
    <property type="match status" value="1"/>
</dbReference>
<dbReference type="GO" id="GO:0043565">
    <property type="term" value="F:sequence-specific DNA binding"/>
    <property type="evidence" value="ECO:0007669"/>
    <property type="project" value="TreeGrafter"/>
</dbReference>
<comment type="caution">
    <text evidence="6">The sequence shown here is derived from an EMBL/GenBank/DDBJ whole genome shotgun (WGS) entry which is preliminary data.</text>
</comment>
<keyword evidence="4" id="KW-0539">Nucleus</keyword>
<dbReference type="InterPro" id="IPR051358">
    <property type="entry name" value="TF_AMS/ICE1/BHLH6-like"/>
</dbReference>
<dbReference type="PANTHER" id="PTHR31945">
    <property type="entry name" value="TRANSCRIPTION FACTOR SCREAM2-RELATED"/>
    <property type="match status" value="1"/>
</dbReference>